<dbReference type="GO" id="GO:0033720">
    <property type="term" value="F:(S)-mandelate dehydrogenase activity"/>
    <property type="evidence" value="ECO:0007669"/>
    <property type="project" value="UniProtKB-EC"/>
</dbReference>
<dbReference type="InterPro" id="IPR012133">
    <property type="entry name" value="Alpha-hydoxy_acid_DH_FMN"/>
</dbReference>
<keyword evidence="3" id="KW-0288">FMN</keyword>
<proteinExistence type="inferred from homology"/>
<dbReference type="Proteomes" id="UP000673821">
    <property type="component" value="Unassembled WGS sequence"/>
</dbReference>
<evidence type="ECO:0000256" key="4">
    <source>
        <dbReference type="ARBA" id="ARBA00023002"/>
    </source>
</evidence>
<dbReference type="InterPro" id="IPR037396">
    <property type="entry name" value="FMN_HAD"/>
</dbReference>
<comment type="similarity">
    <text evidence="5">Belongs to the FMN-dependent alpha-hydroxy acid dehydrogenase family.</text>
</comment>
<dbReference type="InterPro" id="IPR000262">
    <property type="entry name" value="FMN-dep_DH"/>
</dbReference>
<dbReference type="Pfam" id="PF01070">
    <property type="entry name" value="FMN_dh"/>
    <property type="match status" value="1"/>
</dbReference>
<evidence type="ECO:0000313" key="7">
    <source>
        <dbReference type="EMBL" id="CAE6847716.1"/>
    </source>
</evidence>
<dbReference type="InterPro" id="IPR013785">
    <property type="entry name" value="Aldolase_TIM"/>
</dbReference>
<dbReference type="PROSITE" id="PS00557">
    <property type="entry name" value="FMN_HYDROXY_ACID_DH_1"/>
    <property type="match status" value="1"/>
</dbReference>
<sequence>MRKWALPGNGALTMPSKVGNVTQPVVPRRLRRILCLDDFEPVAKAHLPRPLFGYVAGAAETNASLNGNRLAFDKYRFAPRVMINIAGRSTATTLLSQQFNAPFGIAPLGLAALMAYRGDLVLAKAAAAAGIPMIMSGSSLIPLEEVVTTYPQAWFQAYLPGEPAAIATLVERVKRAGFQTLVVTVDTPVAANRENNVRAGFSTPLRPSLRLTWEGLSHPRWLTGTFATTILRHGMPHFENNYATRGAPILSPTVERDFSDRGHLDWQHLSAIRRQWDGALIIKGVLSATDARIARNCGANGIIVSNHGGRQLDGAVSPLTVLPSIVEACPDLPVMIDGGIRRGSDVLKALALGARAVFVGRPFVYAASIAGEAGVGHAIRLLTAEISRNMAMLGVNRLDELDPRVHLAVE</sequence>
<dbReference type="EMBL" id="CAJNBH010000033">
    <property type="protein sequence ID" value="CAE6847716.1"/>
    <property type="molecule type" value="Genomic_DNA"/>
</dbReference>
<protein>
    <submittedName>
        <fullName evidence="7">(S)-mandelate dehydrogenase</fullName>
        <ecNumber evidence="7">1.1.99.31</ecNumber>
    </submittedName>
</protein>
<dbReference type="SUPFAM" id="SSF51395">
    <property type="entry name" value="FMN-linked oxidoreductases"/>
    <property type="match status" value="1"/>
</dbReference>
<evidence type="ECO:0000313" key="8">
    <source>
        <dbReference type="Proteomes" id="UP000673821"/>
    </source>
</evidence>
<evidence type="ECO:0000256" key="5">
    <source>
        <dbReference type="ARBA" id="ARBA00024042"/>
    </source>
</evidence>
<evidence type="ECO:0000256" key="2">
    <source>
        <dbReference type="ARBA" id="ARBA00022630"/>
    </source>
</evidence>
<evidence type="ECO:0000256" key="1">
    <source>
        <dbReference type="ARBA" id="ARBA00001917"/>
    </source>
</evidence>
<dbReference type="Gene3D" id="3.20.20.70">
    <property type="entry name" value="Aldolase class I"/>
    <property type="match status" value="1"/>
</dbReference>
<keyword evidence="2" id="KW-0285">Flavoprotein</keyword>
<dbReference type="PANTHER" id="PTHR10578">
    <property type="entry name" value="S -2-HYDROXY-ACID OXIDASE-RELATED"/>
    <property type="match status" value="1"/>
</dbReference>
<dbReference type="PROSITE" id="PS51349">
    <property type="entry name" value="FMN_HYDROXY_ACID_DH_2"/>
    <property type="match status" value="1"/>
</dbReference>
<accession>A0ABM8T0H5</accession>
<gene>
    <name evidence="7" type="primary">mdlB_2</name>
    <name evidence="7" type="ORF">R69776_07343</name>
</gene>
<dbReference type="InterPro" id="IPR008259">
    <property type="entry name" value="FMN_hydac_DH_AS"/>
</dbReference>
<feature type="domain" description="FMN hydroxy acid dehydrogenase" evidence="6">
    <location>
        <begin position="28"/>
        <end position="410"/>
    </location>
</feature>
<evidence type="ECO:0000256" key="3">
    <source>
        <dbReference type="ARBA" id="ARBA00022643"/>
    </source>
</evidence>
<evidence type="ECO:0000259" key="6">
    <source>
        <dbReference type="PROSITE" id="PS51349"/>
    </source>
</evidence>
<dbReference type="PANTHER" id="PTHR10578:SF107">
    <property type="entry name" value="2-HYDROXYACID OXIDASE 1"/>
    <property type="match status" value="1"/>
</dbReference>
<dbReference type="EC" id="1.1.99.31" evidence="7"/>
<organism evidence="7 8">
    <name type="scientific">Paraburkholderia nemoris</name>
    <dbReference type="NCBI Taxonomy" id="2793076"/>
    <lineage>
        <taxon>Bacteria</taxon>
        <taxon>Pseudomonadati</taxon>
        <taxon>Pseudomonadota</taxon>
        <taxon>Betaproteobacteria</taxon>
        <taxon>Burkholderiales</taxon>
        <taxon>Burkholderiaceae</taxon>
        <taxon>Paraburkholderia</taxon>
    </lineage>
</organism>
<reference evidence="7 8" key="1">
    <citation type="submission" date="2021-02" db="EMBL/GenBank/DDBJ databases">
        <authorList>
            <person name="Vanwijnsberghe S."/>
        </authorList>
    </citation>
    <scope>NUCLEOTIDE SEQUENCE [LARGE SCALE GENOMIC DNA]</scope>
    <source>
        <strain evidence="7 8">R-69776</strain>
    </source>
</reference>
<dbReference type="CDD" id="cd02809">
    <property type="entry name" value="alpha_hydroxyacid_oxid_FMN"/>
    <property type="match status" value="1"/>
</dbReference>
<dbReference type="PIRSF" id="PIRSF000138">
    <property type="entry name" value="Al-hdrx_acd_dh"/>
    <property type="match status" value="1"/>
</dbReference>
<comment type="cofactor">
    <cofactor evidence="1">
        <name>FMN</name>
        <dbReference type="ChEBI" id="CHEBI:58210"/>
    </cofactor>
</comment>
<name>A0ABM8T0H5_9BURK</name>
<keyword evidence="8" id="KW-1185">Reference proteome</keyword>
<keyword evidence="4 7" id="KW-0560">Oxidoreductase</keyword>
<comment type="caution">
    <text evidence="7">The sequence shown here is derived from an EMBL/GenBank/DDBJ whole genome shotgun (WGS) entry which is preliminary data.</text>
</comment>